<feature type="transmembrane region" description="Helical" evidence="4">
    <location>
        <begin position="76"/>
        <end position="95"/>
    </location>
</feature>
<dbReference type="AlphaFoldDB" id="A0A9C9ELZ1"/>
<feature type="transmembrane region" description="Helical" evidence="4">
    <location>
        <begin position="172"/>
        <end position="192"/>
    </location>
</feature>
<feature type="domain" description="Major facilitator superfamily (MFS) profile" evidence="5">
    <location>
        <begin position="10"/>
        <end position="387"/>
    </location>
</feature>
<evidence type="ECO:0000313" key="7">
    <source>
        <dbReference type="Proteomes" id="UP000885826"/>
    </source>
</evidence>
<reference evidence="6" key="1">
    <citation type="journal article" date="2020" name="mSystems">
        <title>Genome- and Community-Level Interaction Insights into Carbon Utilization and Element Cycling Functions of Hydrothermarchaeota in Hydrothermal Sediment.</title>
        <authorList>
            <person name="Zhou Z."/>
            <person name="Liu Y."/>
            <person name="Xu W."/>
            <person name="Pan J."/>
            <person name="Luo Z.H."/>
            <person name="Li M."/>
        </authorList>
    </citation>
    <scope>NUCLEOTIDE SEQUENCE</scope>
    <source>
        <strain evidence="6">HyVt-388</strain>
    </source>
</reference>
<dbReference type="EMBL" id="DRIG01000038">
    <property type="protein sequence ID" value="HEC78211.1"/>
    <property type="molecule type" value="Genomic_DNA"/>
</dbReference>
<evidence type="ECO:0000256" key="3">
    <source>
        <dbReference type="ARBA" id="ARBA00023136"/>
    </source>
</evidence>
<dbReference type="PANTHER" id="PTHR23526:SF4">
    <property type="entry name" value="INTEGRAL MEMBRANE TRANSPORT PROTEIN"/>
    <property type="match status" value="1"/>
</dbReference>
<accession>A0A9C9ELZ1</accession>
<dbReference type="Proteomes" id="UP000885826">
    <property type="component" value="Unassembled WGS sequence"/>
</dbReference>
<evidence type="ECO:0000259" key="5">
    <source>
        <dbReference type="PROSITE" id="PS50850"/>
    </source>
</evidence>
<feature type="transmembrane region" description="Helical" evidence="4">
    <location>
        <begin position="275"/>
        <end position="293"/>
    </location>
</feature>
<proteinExistence type="predicted"/>
<feature type="transmembrane region" description="Helical" evidence="4">
    <location>
        <begin position="44"/>
        <end position="64"/>
    </location>
</feature>
<evidence type="ECO:0000313" key="6">
    <source>
        <dbReference type="EMBL" id="HEC78211.1"/>
    </source>
</evidence>
<protein>
    <submittedName>
        <fullName evidence="6">MFS transporter</fullName>
    </submittedName>
</protein>
<dbReference type="InterPro" id="IPR036259">
    <property type="entry name" value="MFS_trans_sf"/>
</dbReference>
<evidence type="ECO:0000256" key="2">
    <source>
        <dbReference type="ARBA" id="ARBA00022989"/>
    </source>
</evidence>
<comment type="caution">
    <text evidence="6">The sequence shown here is derived from an EMBL/GenBank/DDBJ whole genome shotgun (WGS) entry which is preliminary data.</text>
</comment>
<dbReference type="GO" id="GO:0022857">
    <property type="term" value="F:transmembrane transporter activity"/>
    <property type="evidence" value="ECO:0007669"/>
    <property type="project" value="InterPro"/>
</dbReference>
<dbReference type="Pfam" id="PF07690">
    <property type="entry name" value="MFS_1"/>
    <property type="match status" value="1"/>
</dbReference>
<sequence>MVRYNLFRKNLLILYSLAGIGMLGHGLFRPIIPIFARRVGASGFEVGLLTSGFMIARAITSFLIGRHIDKSGKRDVYVKVGFFIVFIIAFAYFFVNSYYEILFLRFCQGICSGLMWPVTQIMVVEEAEKTHRTRALSLYQITGRGGALLSRLLLAVILFAAVKFGYSELSSFKLVFIIGGVILLIGFIEVAVMPTHKRKGGAEKKKGKPPYPIFFLGFIFGAMLALAPLSFVYLNEHFKISPSGIAFLLLCLDLVTMGAMYGSSHFTDHAGWKKSLWFIIIPCFLSAVFLPFISSLIRFILFYFIMRLSISSFIPISRAYATSVDTEVGFNIGTLNMVTNLGSVIGPVFAGLVYDNLPGTFKIAGYSLIAVFLIPGLLMLLKKDRKD</sequence>
<feature type="transmembrane region" description="Helical" evidence="4">
    <location>
        <begin position="363"/>
        <end position="381"/>
    </location>
</feature>
<gene>
    <name evidence="6" type="ORF">ENI34_03600</name>
</gene>
<organism evidence="6 7">
    <name type="scientific">candidate division WOR-3 bacterium</name>
    <dbReference type="NCBI Taxonomy" id="2052148"/>
    <lineage>
        <taxon>Bacteria</taxon>
        <taxon>Bacteria division WOR-3</taxon>
    </lineage>
</organism>
<keyword evidence="2 4" id="KW-1133">Transmembrane helix</keyword>
<keyword evidence="1 4" id="KW-0812">Transmembrane</keyword>
<feature type="transmembrane region" description="Helical" evidence="4">
    <location>
        <begin position="328"/>
        <end position="351"/>
    </location>
</feature>
<dbReference type="InterPro" id="IPR020846">
    <property type="entry name" value="MFS_dom"/>
</dbReference>
<feature type="transmembrane region" description="Helical" evidence="4">
    <location>
        <begin position="12"/>
        <end position="32"/>
    </location>
</feature>
<dbReference type="SUPFAM" id="SSF103473">
    <property type="entry name" value="MFS general substrate transporter"/>
    <property type="match status" value="1"/>
</dbReference>
<dbReference type="InterPro" id="IPR011701">
    <property type="entry name" value="MFS"/>
</dbReference>
<keyword evidence="3 4" id="KW-0472">Membrane</keyword>
<feature type="transmembrane region" description="Helical" evidence="4">
    <location>
        <begin position="145"/>
        <end position="166"/>
    </location>
</feature>
<feature type="transmembrane region" description="Helical" evidence="4">
    <location>
        <begin position="240"/>
        <end position="263"/>
    </location>
</feature>
<name>A0A9C9ELZ1_UNCW3</name>
<dbReference type="InterPro" id="IPR052528">
    <property type="entry name" value="Sugar_transport-like"/>
</dbReference>
<dbReference type="PANTHER" id="PTHR23526">
    <property type="entry name" value="INTEGRAL MEMBRANE TRANSPORT PROTEIN-RELATED"/>
    <property type="match status" value="1"/>
</dbReference>
<feature type="transmembrane region" description="Helical" evidence="4">
    <location>
        <begin position="213"/>
        <end position="234"/>
    </location>
</feature>
<evidence type="ECO:0000256" key="1">
    <source>
        <dbReference type="ARBA" id="ARBA00022692"/>
    </source>
</evidence>
<evidence type="ECO:0000256" key="4">
    <source>
        <dbReference type="SAM" id="Phobius"/>
    </source>
</evidence>
<dbReference type="Gene3D" id="1.20.1250.20">
    <property type="entry name" value="MFS general substrate transporter like domains"/>
    <property type="match status" value="2"/>
</dbReference>
<dbReference type="PROSITE" id="PS50850">
    <property type="entry name" value="MFS"/>
    <property type="match status" value="1"/>
</dbReference>